<evidence type="ECO:0000259" key="1">
    <source>
        <dbReference type="Pfam" id="PF14392"/>
    </source>
</evidence>
<accession>A0A7J8NZU2</accession>
<proteinExistence type="predicted"/>
<sequence length="160" mass="18556">MESDFQFLPLKEKEEVELLAKGENPENIEFSFIKFWVQVHDLPPRLASINLAKSLGGLIGTSLDYDASNKRNVFNSFMHIHVPLDIREQLMRKKKIQRQVDNVLTISFSYELVCYLCCRIGHSETSCRKLLDMWDGVAVRGWPEEITTEFCRKMRGSSVQ</sequence>
<reference evidence="2 3" key="1">
    <citation type="journal article" date="2019" name="Genome Biol. Evol.">
        <title>Insights into the evolution of the New World diploid cottons (Gossypium, subgenus Houzingenia) based on genome sequencing.</title>
        <authorList>
            <person name="Grover C.E."/>
            <person name="Arick M.A. 2nd"/>
            <person name="Thrash A."/>
            <person name="Conover J.L."/>
            <person name="Sanders W.S."/>
            <person name="Peterson D.G."/>
            <person name="Frelichowski J.E."/>
            <person name="Scheffler J.A."/>
            <person name="Scheffler B.E."/>
            <person name="Wendel J.F."/>
        </authorList>
    </citation>
    <scope>NUCLEOTIDE SEQUENCE [LARGE SCALE GENOMIC DNA]</scope>
    <source>
        <strain evidence="2">8</strain>
        <tissue evidence="2">Leaf</tissue>
    </source>
</reference>
<dbReference type="PANTHER" id="PTHR31286:SF153">
    <property type="entry name" value="DUF4283 DOMAIN PROTEIN"/>
    <property type="match status" value="1"/>
</dbReference>
<evidence type="ECO:0000313" key="3">
    <source>
        <dbReference type="Proteomes" id="UP000593578"/>
    </source>
</evidence>
<dbReference type="Pfam" id="PF14392">
    <property type="entry name" value="zf-CCHC_4"/>
    <property type="match status" value="1"/>
</dbReference>
<dbReference type="AlphaFoldDB" id="A0A7J8NZU2"/>
<protein>
    <recommendedName>
        <fullName evidence="1">Zinc knuckle CX2CX4HX4C domain-containing protein</fullName>
    </recommendedName>
</protein>
<dbReference type="Proteomes" id="UP000593578">
    <property type="component" value="Unassembled WGS sequence"/>
</dbReference>
<name>A0A7J8NZU2_GOSRA</name>
<evidence type="ECO:0000313" key="2">
    <source>
        <dbReference type="EMBL" id="MBA0582535.1"/>
    </source>
</evidence>
<comment type="caution">
    <text evidence="2">The sequence shown here is derived from an EMBL/GenBank/DDBJ whole genome shotgun (WGS) entry which is preliminary data.</text>
</comment>
<dbReference type="InterPro" id="IPR025836">
    <property type="entry name" value="Zn_knuckle_CX2CX4HX4C"/>
</dbReference>
<dbReference type="InterPro" id="IPR040256">
    <property type="entry name" value="At4g02000-like"/>
</dbReference>
<dbReference type="EMBL" id="JABEZZ010000003">
    <property type="protein sequence ID" value="MBA0582535.1"/>
    <property type="molecule type" value="Genomic_DNA"/>
</dbReference>
<organism evidence="2 3">
    <name type="scientific">Gossypium raimondii</name>
    <name type="common">Peruvian cotton</name>
    <name type="synonym">Gossypium klotzschianum subsp. raimondii</name>
    <dbReference type="NCBI Taxonomy" id="29730"/>
    <lineage>
        <taxon>Eukaryota</taxon>
        <taxon>Viridiplantae</taxon>
        <taxon>Streptophyta</taxon>
        <taxon>Embryophyta</taxon>
        <taxon>Tracheophyta</taxon>
        <taxon>Spermatophyta</taxon>
        <taxon>Magnoliopsida</taxon>
        <taxon>eudicotyledons</taxon>
        <taxon>Gunneridae</taxon>
        <taxon>Pentapetalae</taxon>
        <taxon>rosids</taxon>
        <taxon>malvids</taxon>
        <taxon>Malvales</taxon>
        <taxon>Malvaceae</taxon>
        <taxon>Malvoideae</taxon>
        <taxon>Gossypium</taxon>
    </lineage>
</organism>
<feature type="domain" description="Zinc knuckle CX2CX4HX4C" evidence="1">
    <location>
        <begin position="84"/>
        <end position="129"/>
    </location>
</feature>
<gene>
    <name evidence="2" type="ORF">Gorai_024677</name>
</gene>
<dbReference type="PANTHER" id="PTHR31286">
    <property type="entry name" value="GLYCINE-RICH CELL WALL STRUCTURAL PROTEIN 1.8-LIKE"/>
    <property type="match status" value="1"/>
</dbReference>